<sequence>MHSESYTQRRDGVTLLSLNASRNSSALILDLHVCDVTMLMLLVLYHVEGKTYTFHVKVATYNFTLICQIFTITRILDERDCVPLPNFLDNGRDDEDGGDMPSANPILAKVEGRNGEATLIADNVSSKVADPALQIVKKVCKF</sequence>
<keyword evidence="2" id="KW-1185">Reference proteome</keyword>
<gene>
    <name evidence="1" type="ORF">ERUC_LOCUS11063</name>
</gene>
<proteinExistence type="predicted"/>
<dbReference type="Proteomes" id="UP001642260">
    <property type="component" value="Unassembled WGS sequence"/>
</dbReference>
<protein>
    <submittedName>
        <fullName evidence="1">Uncharacterized protein</fullName>
    </submittedName>
</protein>
<dbReference type="AlphaFoldDB" id="A0ABC8JIT0"/>
<name>A0ABC8JIT0_ERUVS</name>
<organism evidence="1 2">
    <name type="scientific">Eruca vesicaria subsp. sativa</name>
    <name type="common">Garden rocket</name>
    <name type="synonym">Eruca sativa</name>
    <dbReference type="NCBI Taxonomy" id="29727"/>
    <lineage>
        <taxon>Eukaryota</taxon>
        <taxon>Viridiplantae</taxon>
        <taxon>Streptophyta</taxon>
        <taxon>Embryophyta</taxon>
        <taxon>Tracheophyta</taxon>
        <taxon>Spermatophyta</taxon>
        <taxon>Magnoliopsida</taxon>
        <taxon>eudicotyledons</taxon>
        <taxon>Gunneridae</taxon>
        <taxon>Pentapetalae</taxon>
        <taxon>rosids</taxon>
        <taxon>malvids</taxon>
        <taxon>Brassicales</taxon>
        <taxon>Brassicaceae</taxon>
        <taxon>Brassiceae</taxon>
        <taxon>Eruca</taxon>
    </lineage>
</organism>
<accession>A0ABC8JIT0</accession>
<reference evidence="1 2" key="1">
    <citation type="submission" date="2022-03" db="EMBL/GenBank/DDBJ databases">
        <authorList>
            <person name="Macdonald S."/>
            <person name="Ahmed S."/>
            <person name="Newling K."/>
        </authorList>
    </citation>
    <scope>NUCLEOTIDE SEQUENCE [LARGE SCALE GENOMIC DNA]</scope>
</reference>
<comment type="caution">
    <text evidence="1">The sequence shown here is derived from an EMBL/GenBank/DDBJ whole genome shotgun (WGS) entry which is preliminary data.</text>
</comment>
<evidence type="ECO:0000313" key="2">
    <source>
        <dbReference type="Proteomes" id="UP001642260"/>
    </source>
</evidence>
<evidence type="ECO:0000313" key="1">
    <source>
        <dbReference type="EMBL" id="CAH8327371.1"/>
    </source>
</evidence>
<dbReference type="EMBL" id="CAKOAT010107821">
    <property type="protein sequence ID" value="CAH8327371.1"/>
    <property type="molecule type" value="Genomic_DNA"/>
</dbReference>